<dbReference type="Proteomes" id="UP001187415">
    <property type="component" value="Unassembled WGS sequence"/>
</dbReference>
<reference evidence="2" key="1">
    <citation type="submission" date="2023-07" db="EMBL/GenBank/DDBJ databases">
        <title>Chromosome-level Genome Assembly of Striped Snakehead (Channa striata).</title>
        <authorList>
            <person name="Liu H."/>
        </authorList>
    </citation>
    <scope>NUCLEOTIDE SEQUENCE</scope>
    <source>
        <strain evidence="2">Gz</strain>
        <tissue evidence="2">Muscle</tissue>
    </source>
</reference>
<feature type="region of interest" description="Disordered" evidence="1">
    <location>
        <begin position="46"/>
        <end position="67"/>
    </location>
</feature>
<protein>
    <submittedName>
        <fullName evidence="2">Uncharacterized protein</fullName>
    </submittedName>
</protein>
<evidence type="ECO:0000313" key="2">
    <source>
        <dbReference type="EMBL" id="KAK2857125.1"/>
    </source>
</evidence>
<sequence>MVNLMLRGRGRSGNRGARNSGLERKCKWRLESSHSKCFTRKYSITLEGRRSQRGPAPPPPDVTAPSVRTASPLVLLRQTRSSVAATNFCVREPTPSNFFCRFRRDEGRERHEEETAAASIGRTEE</sequence>
<gene>
    <name evidence="2" type="ORF">Q5P01_005860</name>
</gene>
<organism evidence="2 3">
    <name type="scientific">Channa striata</name>
    <name type="common">Snakehead murrel</name>
    <name type="synonym">Ophicephalus striatus</name>
    <dbReference type="NCBI Taxonomy" id="64152"/>
    <lineage>
        <taxon>Eukaryota</taxon>
        <taxon>Metazoa</taxon>
        <taxon>Chordata</taxon>
        <taxon>Craniata</taxon>
        <taxon>Vertebrata</taxon>
        <taxon>Euteleostomi</taxon>
        <taxon>Actinopterygii</taxon>
        <taxon>Neopterygii</taxon>
        <taxon>Teleostei</taxon>
        <taxon>Neoteleostei</taxon>
        <taxon>Acanthomorphata</taxon>
        <taxon>Anabantaria</taxon>
        <taxon>Anabantiformes</taxon>
        <taxon>Channoidei</taxon>
        <taxon>Channidae</taxon>
        <taxon>Channa</taxon>
    </lineage>
</organism>
<name>A0AA88T1M5_CHASR</name>
<proteinExistence type="predicted"/>
<feature type="region of interest" description="Disordered" evidence="1">
    <location>
        <begin position="104"/>
        <end position="125"/>
    </location>
</feature>
<evidence type="ECO:0000313" key="3">
    <source>
        <dbReference type="Proteomes" id="UP001187415"/>
    </source>
</evidence>
<feature type="region of interest" description="Disordered" evidence="1">
    <location>
        <begin position="1"/>
        <end position="22"/>
    </location>
</feature>
<feature type="compositionally biased region" description="Basic and acidic residues" evidence="1">
    <location>
        <begin position="104"/>
        <end position="114"/>
    </location>
</feature>
<keyword evidence="3" id="KW-1185">Reference proteome</keyword>
<comment type="caution">
    <text evidence="2">The sequence shown here is derived from an EMBL/GenBank/DDBJ whole genome shotgun (WGS) entry which is preliminary data.</text>
</comment>
<dbReference type="AlphaFoldDB" id="A0AA88T1M5"/>
<dbReference type="EMBL" id="JAUPFM010000003">
    <property type="protein sequence ID" value="KAK2857125.1"/>
    <property type="molecule type" value="Genomic_DNA"/>
</dbReference>
<accession>A0AA88T1M5</accession>
<evidence type="ECO:0000256" key="1">
    <source>
        <dbReference type="SAM" id="MobiDB-lite"/>
    </source>
</evidence>